<dbReference type="GO" id="GO:0030288">
    <property type="term" value="C:outer membrane-bounded periplasmic space"/>
    <property type="evidence" value="ECO:0007669"/>
    <property type="project" value="UniProtKB-ARBA"/>
</dbReference>
<dbReference type="STRING" id="1480694.DC28_07375"/>
<keyword evidence="3" id="KW-0813">Transport</keyword>
<dbReference type="EMBL" id="JNUP01000056">
    <property type="protein sequence ID" value="KGE72292.1"/>
    <property type="molecule type" value="Genomic_DNA"/>
</dbReference>
<dbReference type="RefSeq" id="WP_037547294.1">
    <property type="nucleotide sequence ID" value="NZ_JNUP01000056.1"/>
</dbReference>
<feature type="domain" description="Solute-binding protein family 5" evidence="6">
    <location>
        <begin position="79"/>
        <end position="449"/>
    </location>
</feature>
<evidence type="ECO:0000313" key="7">
    <source>
        <dbReference type="EMBL" id="KGE72292.1"/>
    </source>
</evidence>
<organism evidence="7 8">
    <name type="scientific">Spirochaeta lutea</name>
    <dbReference type="NCBI Taxonomy" id="1480694"/>
    <lineage>
        <taxon>Bacteria</taxon>
        <taxon>Pseudomonadati</taxon>
        <taxon>Spirochaetota</taxon>
        <taxon>Spirochaetia</taxon>
        <taxon>Spirochaetales</taxon>
        <taxon>Spirochaetaceae</taxon>
        <taxon>Spirochaeta</taxon>
    </lineage>
</organism>
<reference evidence="7 8" key="1">
    <citation type="submission" date="2014-05" db="EMBL/GenBank/DDBJ databases">
        <title>De novo Genome Sequence of Spirocheata sp.</title>
        <authorList>
            <person name="Shivani Y."/>
            <person name="Subhash Y."/>
            <person name="Tushar L."/>
            <person name="Sasikala C."/>
            <person name="Ramana C.V."/>
        </authorList>
    </citation>
    <scope>NUCLEOTIDE SEQUENCE [LARGE SCALE GENOMIC DNA]</scope>
    <source>
        <strain evidence="7 8">JC230</strain>
    </source>
</reference>
<comment type="subcellular location">
    <subcellularLocation>
        <location evidence="1">Cell envelope</location>
    </subcellularLocation>
</comment>
<comment type="caution">
    <text evidence="7">The sequence shown here is derived from an EMBL/GenBank/DDBJ whole genome shotgun (WGS) entry which is preliminary data.</text>
</comment>
<dbReference type="GO" id="GO:0043190">
    <property type="term" value="C:ATP-binding cassette (ABC) transporter complex"/>
    <property type="evidence" value="ECO:0007669"/>
    <property type="project" value="InterPro"/>
</dbReference>
<dbReference type="FunFam" id="3.10.105.10:FF:000001">
    <property type="entry name" value="Oligopeptide ABC transporter, oligopeptide-binding protein"/>
    <property type="match status" value="1"/>
</dbReference>
<dbReference type="InterPro" id="IPR030678">
    <property type="entry name" value="Peptide/Ni-bd"/>
</dbReference>
<dbReference type="InterPro" id="IPR039424">
    <property type="entry name" value="SBP_5"/>
</dbReference>
<evidence type="ECO:0000256" key="3">
    <source>
        <dbReference type="ARBA" id="ARBA00022448"/>
    </source>
</evidence>
<accession>A0A098R0P8</accession>
<evidence type="ECO:0000259" key="6">
    <source>
        <dbReference type="Pfam" id="PF00496"/>
    </source>
</evidence>
<feature type="signal peptide" evidence="5">
    <location>
        <begin position="1"/>
        <end position="20"/>
    </location>
</feature>
<dbReference type="eggNOG" id="COG4166">
    <property type="taxonomic scope" value="Bacteria"/>
</dbReference>
<dbReference type="Gene3D" id="3.10.105.10">
    <property type="entry name" value="Dipeptide-binding Protein, Domain 3"/>
    <property type="match status" value="1"/>
</dbReference>
<dbReference type="GO" id="GO:0015833">
    <property type="term" value="P:peptide transport"/>
    <property type="evidence" value="ECO:0007669"/>
    <property type="project" value="TreeGrafter"/>
</dbReference>
<evidence type="ECO:0000256" key="1">
    <source>
        <dbReference type="ARBA" id="ARBA00004196"/>
    </source>
</evidence>
<dbReference type="AlphaFoldDB" id="A0A098R0P8"/>
<dbReference type="Gene3D" id="3.40.190.10">
    <property type="entry name" value="Periplasmic binding protein-like II"/>
    <property type="match status" value="1"/>
</dbReference>
<name>A0A098R0P8_9SPIO</name>
<evidence type="ECO:0000256" key="5">
    <source>
        <dbReference type="SAM" id="SignalP"/>
    </source>
</evidence>
<dbReference type="GO" id="GO:1904680">
    <property type="term" value="F:peptide transmembrane transporter activity"/>
    <property type="evidence" value="ECO:0007669"/>
    <property type="project" value="TreeGrafter"/>
</dbReference>
<dbReference type="PIRSF" id="PIRSF002741">
    <property type="entry name" value="MppA"/>
    <property type="match status" value="1"/>
</dbReference>
<comment type="similarity">
    <text evidence="2">Belongs to the bacterial solute-binding protein 5 family.</text>
</comment>
<keyword evidence="4 5" id="KW-0732">Signal</keyword>
<dbReference type="PANTHER" id="PTHR30290">
    <property type="entry name" value="PERIPLASMIC BINDING COMPONENT OF ABC TRANSPORTER"/>
    <property type="match status" value="1"/>
</dbReference>
<dbReference type="FunFam" id="3.90.76.10:FF:000001">
    <property type="entry name" value="Oligopeptide ABC transporter substrate-binding protein"/>
    <property type="match status" value="1"/>
</dbReference>
<dbReference type="InterPro" id="IPR000914">
    <property type="entry name" value="SBP_5_dom"/>
</dbReference>
<dbReference type="SUPFAM" id="SSF53850">
    <property type="entry name" value="Periplasmic binding protein-like II"/>
    <property type="match status" value="1"/>
</dbReference>
<evidence type="ECO:0000313" key="8">
    <source>
        <dbReference type="Proteomes" id="UP000029692"/>
    </source>
</evidence>
<evidence type="ECO:0000256" key="2">
    <source>
        <dbReference type="ARBA" id="ARBA00005695"/>
    </source>
</evidence>
<dbReference type="Gene3D" id="3.90.76.10">
    <property type="entry name" value="Dipeptide-binding Protein, Domain 1"/>
    <property type="match status" value="1"/>
</dbReference>
<dbReference type="PANTHER" id="PTHR30290:SF10">
    <property type="entry name" value="PERIPLASMIC OLIGOPEPTIDE-BINDING PROTEIN-RELATED"/>
    <property type="match status" value="1"/>
</dbReference>
<dbReference type="OrthoDB" id="9801912at2"/>
<proteinExistence type="inferred from homology"/>
<dbReference type="CDD" id="cd08504">
    <property type="entry name" value="PBP2_OppA"/>
    <property type="match status" value="1"/>
</dbReference>
<dbReference type="Proteomes" id="UP000029692">
    <property type="component" value="Unassembled WGS sequence"/>
</dbReference>
<feature type="chain" id="PRO_5001938649" evidence="5">
    <location>
        <begin position="21"/>
        <end position="528"/>
    </location>
</feature>
<gene>
    <name evidence="7" type="ORF">DC28_07375</name>
</gene>
<keyword evidence="8" id="KW-1185">Reference proteome</keyword>
<dbReference type="Pfam" id="PF00496">
    <property type="entry name" value="SBP_bac_5"/>
    <property type="match status" value="1"/>
</dbReference>
<protein>
    <submittedName>
        <fullName evidence="7">ABC transporter substrate-binding protein</fullName>
    </submittedName>
</protein>
<evidence type="ECO:0000256" key="4">
    <source>
        <dbReference type="ARBA" id="ARBA00022729"/>
    </source>
</evidence>
<sequence length="528" mass="58727">MKKVIAAVLLVLLVAPLAMAGSQSEQAAPAADAGADFILINGAEPESLDPHLIQGVPENRIYQSLFDGLVIYDPETADPVPGMAESWEVSEDGTVYTFKLREAYWTDGVRVTAQQFVDSWLRILNPDTAGPYAWFPSMFIKGAAEYNAGEAGPEAVAVRALDDSTFQFETMGPMPYTLGALAHYSFGVVPTHAIAEHGDEWTLPENIVTNGPFTLKEWLPQERLVVQKNPDYWNADSVKLNTVTYLPIDDNNTGYNMFLNGEVDWMTTVPLDQIPSAKLRNDYHVSPQLSTYYYVFQTEKPFINEPLVRKALSMAIDRQQLVDVVTQAGQIPAYGIVPDMTGYEALEGSYDVAGAKALLAEAGYPNGEGLPEFTVLYNTSDAHKKIAEFIQQQWKTNLGVNATLTNQEWQTYLKSRNQGDFEIARAGWVGDYQDPNTFLDMFVTGGGMNGGKYTNPEYDRLINQAATMPGGPERMEVLHRAEQILVQEDMGILPLYYYVSQNMVDTSKWGGWHTNVLDIHPVRAIYQK</sequence>